<dbReference type="GeneID" id="85392397"/>
<name>A0AAD8UH14_GLOAC</name>
<reference evidence="2" key="1">
    <citation type="submission" date="2021-12" db="EMBL/GenBank/DDBJ databases">
        <title>Comparative genomics, transcriptomics and evolutionary studies reveal genomic signatures of adaptation to plant cell wall in hemibiotrophic fungi.</title>
        <authorList>
            <consortium name="DOE Joint Genome Institute"/>
            <person name="Baroncelli R."/>
            <person name="Diaz J.F."/>
            <person name="Benocci T."/>
            <person name="Peng M."/>
            <person name="Battaglia E."/>
            <person name="Haridas S."/>
            <person name="Andreopoulos W."/>
            <person name="Labutti K."/>
            <person name="Pangilinan J."/>
            <person name="Floch G.L."/>
            <person name="Makela M.R."/>
            <person name="Henrissat B."/>
            <person name="Grigoriev I.V."/>
            <person name="Crouch J.A."/>
            <person name="De Vries R.P."/>
            <person name="Sukno S.A."/>
            <person name="Thon M.R."/>
        </authorList>
    </citation>
    <scope>NUCLEOTIDE SEQUENCE</scope>
    <source>
        <strain evidence="2">CBS 112980</strain>
    </source>
</reference>
<keyword evidence="1" id="KW-0732">Signal</keyword>
<dbReference type="RefSeq" id="XP_060363811.1">
    <property type="nucleotide sequence ID" value="XM_060508498.1"/>
</dbReference>
<evidence type="ECO:0000313" key="2">
    <source>
        <dbReference type="EMBL" id="KAK1723756.1"/>
    </source>
</evidence>
<sequence length="73" mass="8550">MSSRFFLLMVGSTAACGRTTRTWTWTGRSVRPTHILHRRKDRPAGRATFHFTHFLCRLQPSNSRPLPYRFPAF</sequence>
<proteinExistence type="predicted"/>
<feature type="chain" id="PRO_5042036721" description="Secreted protein" evidence="1">
    <location>
        <begin position="18"/>
        <end position="73"/>
    </location>
</feature>
<keyword evidence="3" id="KW-1185">Reference proteome</keyword>
<feature type="signal peptide" evidence="1">
    <location>
        <begin position="1"/>
        <end position="17"/>
    </location>
</feature>
<evidence type="ECO:0000256" key="1">
    <source>
        <dbReference type="SAM" id="SignalP"/>
    </source>
</evidence>
<dbReference type="AlphaFoldDB" id="A0AAD8UH14"/>
<dbReference type="PROSITE" id="PS51257">
    <property type="entry name" value="PROKAR_LIPOPROTEIN"/>
    <property type="match status" value="1"/>
</dbReference>
<accession>A0AAD8UH14</accession>
<evidence type="ECO:0008006" key="4">
    <source>
        <dbReference type="Google" id="ProtNLM"/>
    </source>
</evidence>
<evidence type="ECO:0000313" key="3">
    <source>
        <dbReference type="Proteomes" id="UP001244207"/>
    </source>
</evidence>
<dbReference type="EMBL" id="JAHMHS010000061">
    <property type="protein sequence ID" value="KAK1723756.1"/>
    <property type="molecule type" value="Genomic_DNA"/>
</dbReference>
<protein>
    <recommendedName>
        <fullName evidence="4">Secreted protein</fullName>
    </recommendedName>
</protein>
<dbReference type="Proteomes" id="UP001244207">
    <property type="component" value="Unassembled WGS sequence"/>
</dbReference>
<comment type="caution">
    <text evidence="2">The sequence shown here is derived from an EMBL/GenBank/DDBJ whole genome shotgun (WGS) entry which is preliminary data.</text>
</comment>
<gene>
    <name evidence="2" type="ORF">BDZ83DRAFT_625555</name>
</gene>
<organism evidence="2 3">
    <name type="scientific">Glomerella acutata</name>
    <name type="common">Colletotrichum acutatum</name>
    <dbReference type="NCBI Taxonomy" id="27357"/>
    <lineage>
        <taxon>Eukaryota</taxon>
        <taxon>Fungi</taxon>
        <taxon>Dikarya</taxon>
        <taxon>Ascomycota</taxon>
        <taxon>Pezizomycotina</taxon>
        <taxon>Sordariomycetes</taxon>
        <taxon>Hypocreomycetidae</taxon>
        <taxon>Glomerellales</taxon>
        <taxon>Glomerellaceae</taxon>
        <taxon>Colletotrichum</taxon>
        <taxon>Colletotrichum acutatum species complex</taxon>
    </lineage>
</organism>